<gene>
    <name evidence="1" type="ORF">NCTC12112_01925</name>
</gene>
<name>A0AAX2JBS8_9FUSO</name>
<evidence type="ECO:0000313" key="1">
    <source>
        <dbReference type="EMBL" id="SQJ05403.1"/>
    </source>
</evidence>
<dbReference type="Proteomes" id="UP000249008">
    <property type="component" value="Chromosome 1"/>
</dbReference>
<proteinExistence type="predicted"/>
<dbReference type="RefSeq" id="WP_005982103.1">
    <property type="nucleotide sequence ID" value="NZ_CABKNW010000005.1"/>
</dbReference>
<dbReference type="GeneID" id="78453227"/>
<dbReference type="EMBL" id="LS483487">
    <property type="protein sequence ID" value="SQJ05403.1"/>
    <property type="molecule type" value="Genomic_DNA"/>
</dbReference>
<sequence>MDRKIGEIIEIEGKKYRCVGGSSCEDCALDSRDADHKYLCAKHAEIIGRCSSIFREDKTRIKFIEVKLYEKD</sequence>
<reference evidence="1 2" key="1">
    <citation type="submission" date="2018-06" db="EMBL/GenBank/DDBJ databases">
        <authorList>
            <consortium name="Pathogen Informatics"/>
            <person name="Doyle S."/>
        </authorList>
    </citation>
    <scope>NUCLEOTIDE SEQUENCE [LARGE SCALE GENOMIC DNA]</scope>
    <source>
        <strain evidence="1 2">NCTC12112</strain>
    </source>
</reference>
<accession>A0AAX2JBS8</accession>
<evidence type="ECO:0000313" key="2">
    <source>
        <dbReference type="Proteomes" id="UP000249008"/>
    </source>
</evidence>
<dbReference type="AlphaFoldDB" id="A0AAX2JBS8"/>
<organism evidence="1 2">
    <name type="scientific">Fusobacterium ulcerans</name>
    <dbReference type="NCBI Taxonomy" id="861"/>
    <lineage>
        <taxon>Bacteria</taxon>
        <taxon>Fusobacteriati</taxon>
        <taxon>Fusobacteriota</taxon>
        <taxon>Fusobacteriia</taxon>
        <taxon>Fusobacteriales</taxon>
        <taxon>Fusobacteriaceae</taxon>
        <taxon>Fusobacterium</taxon>
    </lineage>
</organism>
<protein>
    <submittedName>
        <fullName evidence="1">Uncharacterized protein</fullName>
    </submittedName>
</protein>
<dbReference type="KEGG" id="ful:C4N20_00280"/>